<feature type="signal peptide" evidence="1">
    <location>
        <begin position="1"/>
        <end position="29"/>
    </location>
</feature>
<dbReference type="EMBL" id="CP068391">
    <property type="protein sequence ID" value="QQX53784.1"/>
    <property type="molecule type" value="Genomic_DNA"/>
</dbReference>
<keyword evidence="1" id="KW-0732">Signal</keyword>
<dbReference type="AlphaFoldDB" id="A0A7U0N7Q4"/>
<feature type="domain" description="SnoaL-like" evidence="2">
    <location>
        <begin position="52"/>
        <end position="158"/>
    </location>
</feature>
<evidence type="ECO:0000313" key="3">
    <source>
        <dbReference type="EMBL" id="QQX53784.1"/>
    </source>
</evidence>
<accession>A0A7U0N7Q4</accession>
<organism evidence="3 4">
    <name type="scientific">Serratia proteamaculans</name>
    <dbReference type="NCBI Taxonomy" id="28151"/>
    <lineage>
        <taxon>Bacteria</taxon>
        <taxon>Pseudomonadati</taxon>
        <taxon>Pseudomonadota</taxon>
        <taxon>Gammaproteobacteria</taxon>
        <taxon>Enterobacterales</taxon>
        <taxon>Yersiniaceae</taxon>
        <taxon>Serratia</taxon>
    </lineage>
</organism>
<dbReference type="Pfam" id="PF12680">
    <property type="entry name" value="SnoaL_2"/>
    <property type="match status" value="2"/>
</dbReference>
<dbReference type="Gene3D" id="3.10.450.50">
    <property type="match status" value="2"/>
</dbReference>
<name>A0A7U0N7Q4_SERPR</name>
<evidence type="ECO:0000256" key="1">
    <source>
        <dbReference type="SAM" id="SignalP"/>
    </source>
</evidence>
<dbReference type="InterPro" id="IPR037401">
    <property type="entry name" value="SnoaL-like"/>
</dbReference>
<dbReference type="SUPFAM" id="SSF54427">
    <property type="entry name" value="NTF2-like"/>
    <property type="match status" value="2"/>
</dbReference>
<evidence type="ECO:0000259" key="2">
    <source>
        <dbReference type="Pfam" id="PF12680"/>
    </source>
</evidence>
<proteinExistence type="predicted"/>
<reference evidence="3 4" key="1">
    <citation type="submission" date="2021-01" db="EMBL/GenBank/DDBJ databases">
        <title>Chromosome sequence of Serratia proteamaculans strain 94 rif-r, isolated from spoiled beef.</title>
        <authorList>
            <person name="Zaytseva Y.V."/>
            <person name="Iablokov S.N."/>
            <person name="Klyukina A."/>
        </authorList>
    </citation>
    <scope>NUCLEOTIDE SEQUENCE [LARGE SCALE GENOMIC DNA]</scope>
    <source>
        <strain evidence="3 4">94 rif-r</strain>
    </source>
</reference>
<protein>
    <submittedName>
        <fullName evidence="3">Nuclear transport factor 2 family protein</fullName>
    </submittedName>
</protein>
<evidence type="ECO:0000313" key="4">
    <source>
        <dbReference type="Proteomes" id="UP000596176"/>
    </source>
</evidence>
<feature type="domain" description="SnoaL-like" evidence="2">
    <location>
        <begin position="210"/>
        <end position="317"/>
    </location>
</feature>
<dbReference type="RefSeq" id="WP_207975646.1">
    <property type="nucleotide sequence ID" value="NZ_CP068391.1"/>
</dbReference>
<sequence>MFINTRKVIVTASLLAALFSMNAFSSATANESLDPRLTDTANMLKSNRELINKFYDAFKSGDKAIILSYITDDFIMHVPGKGLNAGEYWGKEGFSQFLSNIGNYSGGDFSLSVPSLAINEDTIFTREDIIMNRKENPAEKWLLRFIMEYHIKDGLISEAWTIPQDPIAYDAFWTPKSQYIETRPAGFNQKSVGISDNDPFTHSVESLQVVRKFYHYFWKGDLNAMSKLVGDEFEFYTPGRSSLAGRYKGWHGYETFREKLIANVAGDKYKLEWGGYAASKNDVFVKEYIRMNTSWDKEVKSSFVILHFTMKEGKIAKIEDTPVDSIKYDSLFTKPVSEK</sequence>
<dbReference type="InterPro" id="IPR032710">
    <property type="entry name" value="NTF2-like_dom_sf"/>
</dbReference>
<feature type="chain" id="PRO_5030717750" evidence="1">
    <location>
        <begin position="30"/>
        <end position="339"/>
    </location>
</feature>
<gene>
    <name evidence="3" type="ORF">JKX24_01760</name>
</gene>
<dbReference type="Proteomes" id="UP000596176">
    <property type="component" value="Chromosome"/>
</dbReference>